<evidence type="ECO:0000313" key="2">
    <source>
        <dbReference type="EMBL" id="UXI68090.1"/>
    </source>
</evidence>
<sequence>MTVSRRITHILRLAHDKGLLRPVDLEAAGIPRVYLTRLIARGLLEKVGRGVYRLGGSEGSELEGLQLVASKVPQAVFCLLTALQFHELTTQLPRRVWITLPRGSHLPKLDHPPLKMIQASGDAYASGVEIHTVNNVELRVFCIAKTIADCFKHRSKIGIDAAIEALKEAKTRGVTNDSLWHFAKICRVTHVMRPYLQALE</sequence>
<proteinExistence type="predicted"/>
<protein>
    <submittedName>
        <fullName evidence="2">Type IV toxin-antitoxin system AbiEi family antitoxin domain-containing protein</fullName>
    </submittedName>
</protein>
<evidence type="ECO:0000313" key="3">
    <source>
        <dbReference type="Proteomes" id="UP001064632"/>
    </source>
</evidence>
<evidence type="ECO:0000259" key="1">
    <source>
        <dbReference type="Pfam" id="PF13338"/>
    </source>
</evidence>
<reference evidence="2" key="1">
    <citation type="submission" date="2022-09" db="EMBL/GenBank/DDBJ databases">
        <title>Tahibacter sp. nov., isolated from a fresh water.</title>
        <authorList>
            <person name="Baek J.H."/>
            <person name="Lee J.K."/>
            <person name="Kim J.M."/>
            <person name="Jeon C.O."/>
        </authorList>
    </citation>
    <scope>NUCLEOTIDE SEQUENCE</scope>
    <source>
        <strain evidence="2">W38</strain>
    </source>
</reference>
<keyword evidence="3" id="KW-1185">Reference proteome</keyword>
<dbReference type="EMBL" id="CP104694">
    <property type="protein sequence ID" value="UXI68090.1"/>
    <property type="molecule type" value="Genomic_DNA"/>
</dbReference>
<dbReference type="InterPro" id="IPR025159">
    <property type="entry name" value="AbiEi_N"/>
</dbReference>
<dbReference type="RefSeq" id="WP_261695052.1">
    <property type="nucleotide sequence ID" value="NZ_CP104694.1"/>
</dbReference>
<gene>
    <name evidence="2" type="ORF">N4264_00095</name>
</gene>
<name>A0ABY6BG86_9GAMM</name>
<dbReference type="Pfam" id="PF13338">
    <property type="entry name" value="AbiEi_4"/>
    <property type="match status" value="1"/>
</dbReference>
<accession>A0ABY6BG86</accession>
<dbReference type="Proteomes" id="UP001064632">
    <property type="component" value="Chromosome"/>
</dbReference>
<feature type="domain" description="AbiEi antitoxin N-terminal" evidence="1">
    <location>
        <begin position="10"/>
        <end position="54"/>
    </location>
</feature>
<organism evidence="2 3">
    <name type="scientific">Tahibacter amnicola</name>
    <dbReference type="NCBI Taxonomy" id="2976241"/>
    <lineage>
        <taxon>Bacteria</taxon>
        <taxon>Pseudomonadati</taxon>
        <taxon>Pseudomonadota</taxon>
        <taxon>Gammaproteobacteria</taxon>
        <taxon>Lysobacterales</taxon>
        <taxon>Rhodanobacteraceae</taxon>
        <taxon>Tahibacter</taxon>
    </lineage>
</organism>